<evidence type="ECO:0000313" key="2">
    <source>
        <dbReference type="Proteomes" id="UP000886501"/>
    </source>
</evidence>
<protein>
    <submittedName>
        <fullName evidence="1">Uncharacterized protein</fullName>
    </submittedName>
</protein>
<name>A0ACB6YYF8_THEGA</name>
<reference evidence="1" key="2">
    <citation type="journal article" date="2020" name="Nat. Commun.">
        <title>Large-scale genome sequencing of mycorrhizal fungi provides insights into the early evolution of symbiotic traits.</title>
        <authorList>
            <person name="Miyauchi S."/>
            <person name="Kiss E."/>
            <person name="Kuo A."/>
            <person name="Drula E."/>
            <person name="Kohler A."/>
            <person name="Sanchez-Garcia M."/>
            <person name="Morin E."/>
            <person name="Andreopoulos B."/>
            <person name="Barry K.W."/>
            <person name="Bonito G."/>
            <person name="Buee M."/>
            <person name="Carver A."/>
            <person name="Chen C."/>
            <person name="Cichocki N."/>
            <person name="Clum A."/>
            <person name="Culley D."/>
            <person name="Crous P.W."/>
            <person name="Fauchery L."/>
            <person name="Girlanda M."/>
            <person name="Hayes R.D."/>
            <person name="Keri Z."/>
            <person name="LaButti K."/>
            <person name="Lipzen A."/>
            <person name="Lombard V."/>
            <person name="Magnuson J."/>
            <person name="Maillard F."/>
            <person name="Murat C."/>
            <person name="Nolan M."/>
            <person name="Ohm R.A."/>
            <person name="Pangilinan J."/>
            <person name="Pereira M.F."/>
            <person name="Perotto S."/>
            <person name="Peter M."/>
            <person name="Pfister S."/>
            <person name="Riley R."/>
            <person name="Sitrit Y."/>
            <person name="Stielow J.B."/>
            <person name="Szollosi G."/>
            <person name="Zifcakova L."/>
            <person name="Stursova M."/>
            <person name="Spatafora J.W."/>
            <person name="Tedersoo L."/>
            <person name="Vaario L.M."/>
            <person name="Yamada A."/>
            <person name="Yan M."/>
            <person name="Wang P."/>
            <person name="Xu J."/>
            <person name="Bruns T."/>
            <person name="Baldrian P."/>
            <person name="Vilgalys R."/>
            <person name="Dunand C."/>
            <person name="Henrissat B."/>
            <person name="Grigoriev I.V."/>
            <person name="Hibbett D."/>
            <person name="Nagy L.G."/>
            <person name="Martin F.M."/>
        </authorList>
    </citation>
    <scope>NUCLEOTIDE SEQUENCE</scope>
    <source>
        <strain evidence="1">P2</strain>
    </source>
</reference>
<sequence>MVLPSSSRVDSFSRDSAEHHDEPQPLLLFDIPFSTFRSQSNHGSRTSASYLVSAGPIPNNYELPPPFSSSIHPPRINDEQVLPSRVQRAGVPITPLHTPGSLRYTGGLLTIPNPGSTPVPRLRPDSWVSPSQVDETFESHRLTRSRSSVDLRGDPSGEEDLPFGRRTLPPLLASYDPWSLSLSTTPNADSGSSRDHSPDNGDPSMANSVSSASFPDNYWDGKYR</sequence>
<dbReference type="Proteomes" id="UP000886501">
    <property type="component" value="Unassembled WGS sequence"/>
</dbReference>
<gene>
    <name evidence="1" type="ORF">BDM02DRAFT_3193650</name>
</gene>
<comment type="caution">
    <text evidence="1">The sequence shown here is derived from an EMBL/GenBank/DDBJ whole genome shotgun (WGS) entry which is preliminary data.</text>
</comment>
<reference evidence="1" key="1">
    <citation type="submission" date="2019-10" db="EMBL/GenBank/DDBJ databases">
        <authorList>
            <consortium name="DOE Joint Genome Institute"/>
            <person name="Kuo A."/>
            <person name="Miyauchi S."/>
            <person name="Kiss E."/>
            <person name="Drula E."/>
            <person name="Kohler A."/>
            <person name="Sanchez-Garcia M."/>
            <person name="Andreopoulos B."/>
            <person name="Barry K.W."/>
            <person name="Bonito G."/>
            <person name="Buee M."/>
            <person name="Carver A."/>
            <person name="Chen C."/>
            <person name="Cichocki N."/>
            <person name="Clum A."/>
            <person name="Culley D."/>
            <person name="Crous P.W."/>
            <person name="Fauchery L."/>
            <person name="Girlanda M."/>
            <person name="Hayes R."/>
            <person name="Keri Z."/>
            <person name="Labutti K."/>
            <person name="Lipzen A."/>
            <person name="Lombard V."/>
            <person name="Magnuson J."/>
            <person name="Maillard F."/>
            <person name="Morin E."/>
            <person name="Murat C."/>
            <person name="Nolan M."/>
            <person name="Ohm R."/>
            <person name="Pangilinan J."/>
            <person name="Pereira M."/>
            <person name="Perotto S."/>
            <person name="Peter M."/>
            <person name="Riley R."/>
            <person name="Sitrit Y."/>
            <person name="Stielow B."/>
            <person name="Szollosi G."/>
            <person name="Zifcakova L."/>
            <person name="Stursova M."/>
            <person name="Spatafora J.W."/>
            <person name="Tedersoo L."/>
            <person name="Vaario L.-M."/>
            <person name="Yamada A."/>
            <person name="Yan M."/>
            <person name="Wang P."/>
            <person name="Xu J."/>
            <person name="Bruns T."/>
            <person name="Baldrian P."/>
            <person name="Vilgalys R."/>
            <person name="Henrissat B."/>
            <person name="Grigoriev I.V."/>
            <person name="Hibbett D."/>
            <person name="Nagy L.G."/>
            <person name="Martin F.M."/>
        </authorList>
    </citation>
    <scope>NUCLEOTIDE SEQUENCE</scope>
    <source>
        <strain evidence="1">P2</strain>
    </source>
</reference>
<evidence type="ECO:0000313" key="1">
    <source>
        <dbReference type="EMBL" id="KAF9642228.1"/>
    </source>
</evidence>
<organism evidence="1 2">
    <name type="scientific">Thelephora ganbajun</name>
    <name type="common">Ganba fungus</name>
    <dbReference type="NCBI Taxonomy" id="370292"/>
    <lineage>
        <taxon>Eukaryota</taxon>
        <taxon>Fungi</taxon>
        <taxon>Dikarya</taxon>
        <taxon>Basidiomycota</taxon>
        <taxon>Agaricomycotina</taxon>
        <taxon>Agaricomycetes</taxon>
        <taxon>Thelephorales</taxon>
        <taxon>Thelephoraceae</taxon>
        <taxon>Thelephora</taxon>
    </lineage>
</organism>
<dbReference type="EMBL" id="MU118592">
    <property type="protein sequence ID" value="KAF9642228.1"/>
    <property type="molecule type" value="Genomic_DNA"/>
</dbReference>
<keyword evidence="2" id="KW-1185">Reference proteome</keyword>
<proteinExistence type="predicted"/>
<accession>A0ACB6YYF8</accession>